<keyword evidence="4" id="KW-1003">Cell membrane</keyword>
<comment type="similarity">
    <text evidence="2">Belongs to the ABC-2 integral membrane protein family.</text>
</comment>
<evidence type="ECO:0000259" key="9">
    <source>
        <dbReference type="PROSITE" id="PS51012"/>
    </source>
</evidence>
<dbReference type="GeneID" id="33331885"/>
<dbReference type="PANTHER" id="PTHR30294">
    <property type="entry name" value="MEMBRANE COMPONENT OF ABC TRANSPORTER YHHJ-RELATED"/>
    <property type="match status" value="1"/>
</dbReference>
<keyword evidence="6 8" id="KW-1133">Transmembrane helix</keyword>
<feature type="transmembrane region" description="Helical" evidence="8">
    <location>
        <begin position="327"/>
        <end position="347"/>
    </location>
</feature>
<evidence type="ECO:0000256" key="6">
    <source>
        <dbReference type="ARBA" id="ARBA00022989"/>
    </source>
</evidence>
<dbReference type="OrthoDB" id="101939at2157"/>
<dbReference type="PROSITE" id="PS51012">
    <property type="entry name" value="ABC_TM2"/>
    <property type="match status" value="1"/>
</dbReference>
<reference evidence="10 11" key="1">
    <citation type="submission" date="2016-03" db="EMBL/GenBank/DDBJ databases">
        <title>Complete genome sequence of Thermococcus gorgonarius.</title>
        <authorList>
            <person name="Oger P.M."/>
        </authorList>
    </citation>
    <scope>NUCLEOTIDE SEQUENCE [LARGE SCALE GENOMIC DNA]</scope>
    <source>
        <strain evidence="10 11">W-12</strain>
    </source>
</reference>
<feature type="transmembrane region" description="Helical" evidence="8">
    <location>
        <begin position="247"/>
        <end position="267"/>
    </location>
</feature>
<dbReference type="InterPro" id="IPR047817">
    <property type="entry name" value="ABC2_TM_bact-type"/>
</dbReference>
<dbReference type="AlphaFoldDB" id="A0A2Z2M6K4"/>
<evidence type="ECO:0000313" key="10">
    <source>
        <dbReference type="EMBL" id="ASJ00883.1"/>
    </source>
</evidence>
<name>A0A2Z2M6K4_THEGO</name>
<dbReference type="GO" id="GO:0140359">
    <property type="term" value="F:ABC-type transporter activity"/>
    <property type="evidence" value="ECO:0007669"/>
    <property type="project" value="InterPro"/>
</dbReference>
<dbReference type="InterPro" id="IPR013525">
    <property type="entry name" value="ABC2_TM"/>
</dbReference>
<keyword evidence="5 8" id="KW-0812">Transmembrane</keyword>
<dbReference type="RefSeq" id="WP_088885218.1">
    <property type="nucleotide sequence ID" value="NZ_CP014855.1"/>
</dbReference>
<feature type="transmembrane region" description="Helical" evidence="8">
    <location>
        <begin position="203"/>
        <end position="226"/>
    </location>
</feature>
<keyword evidence="7 8" id="KW-0472">Membrane</keyword>
<evidence type="ECO:0000256" key="8">
    <source>
        <dbReference type="SAM" id="Phobius"/>
    </source>
</evidence>
<keyword evidence="3" id="KW-0813">Transport</keyword>
<evidence type="ECO:0000256" key="2">
    <source>
        <dbReference type="ARBA" id="ARBA00007783"/>
    </source>
</evidence>
<evidence type="ECO:0000313" key="11">
    <source>
        <dbReference type="Proteomes" id="UP000250134"/>
    </source>
</evidence>
<dbReference type="PANTHER" id="PTHR30294:SF29">
    <property type="entry name" value="MULTIDRUG ABC TRANSPORTER PERMEASE YBHS-RELATED"/>
    <property type="match status" value="1"/>
</dbReference>
<feature type="transmembrane region" description="Helical" evidence="8">
    <location>
        <begin position="287"/>
        <end position="320"/>
    </location>
</feature>
<dbReference type="Pfam" id="PF12698">
    <property type="entry name" value="ABC2_membrane_3"/>
    <property type="match status" value="1"/>
</dbReference>
<dbReference type="Gene3D" id="3.40.1710.10">
    <property type="entry name" value="abc type-2 transporter like domain"/>
    <property type="match status" value="1"/>
</dbReference>
<dbReference type="KEGG" id="tgg:A3K92_05000"/>
<keyword evidence="11" id="KW-1185">Reference proteome</keyword>
<feature type="transmembrane region" description="Helical" evidence="8">
    <location>
        <begin position="381"/>
        <end position="401"/>
    </location>
</feature>
<protein>
    <submittedName>
        <fullName evidence="10">ABC transporter</fullName>
    </submittedName>
</protein>
<dbReference type="InterPro" id="IPR051449">
    <property type="entry name" value="ABC-2_transporter_component"/>
</dbReference>
<sequence>MSDLWVLLKKELMNLLRDKKLLFGLVIVPLIIYPAMGKGIQLGIQKAQATTSVAVMNLDGGKYGMILIKTMNESPNVSVAVISAPSIEDALKKASEEKQNVLVVIPENFSESIENNQVATVYIYGVFSSVSTGMRESVSEGRINAVIDVLSESIARIKVENLGVDNPDAVLHPIRAESRSYINGRVVNVSPAVVSAMLASQSYSLPLIVFLMVTITAQMAAGAVAAEKENKTLETLLTLPVKRTTIVAAKIGGTAVMGLIAALAYMIGLRSYMGSFQGDVGISPEDLGIGITPAGMVVFGLIVFLTIVFALSLAMLLAVYAEDVQSANTVVSSVVLPLAFPAFLLMFTDLGEMPVALRAVLLADPFTHPIAAYRFAIGSEYYMLALSALYLFIVAGITLYLTARMFSSEKILTAKLRWGKRTRGGEK</sequence>
<dbReference type="EMBL" id="CP014855">
    <property type="protein sequence ID" value="ASJ00883.1"/>
    <property type="molecule type" value="Genomic_DNA"/>
</dbReference>
<comment type="subcellular location">
    <subcellularLocation>
        <location evidence="1">Cell membrane</location>
        <topology evidence="1">Multi-pass membrane protein</topology>
    </subcellularLocation>
</comment>
<dbReference type="GO" id="GO:0005886">
    <property type="term" value="C:plasma membrane"/>
    <property type="evidence" value="ECO:0007669"/>
    <property type="project" value="UniProtKB-SubCell"/>
</dbReference>
<evidence type="ECO:0000256" key="4">
    <source>
        <dbReference type="ARBA" id="ARBA00022475"/>
    </source>
</evidence>
<evidence type="ECO:0000256" key="3">
    <source>
        <dbReference type="ARBA" id="ARBA00022448"/>
    </source>
</evidence>
<accession>A0A2Z2M6K4</accession>
<proteinExistence type="inferred from homology"/>
<evidence type="ECO:0000256" key="7">
    <source>
        <dbReference type="ARBA" id="ARBA00023136"/>
    </source>
</evidence>
<feature type="domain" description="ABC transmembrane type-2" evidence="9">
    <location>
        <begin position="164"/>
        <end position="409"/>
    </location>
</feature>
<organism evidence="10 11">
    <name type="scientific">Thermococcus gorgonarius</name>
    <dbReference type="NCBI Taxonomy" id="71997"/>
    <lineage>
        <taxon>Archaea</taxon>
        <taxon>Methanobacteriati</taxon>
        <taxon>Methanobacteriota</taxon>
        <taxon>Thermococci</taxon>
        <taxon>Thermococcales</taxon>
        <taxon>Thermococcaceae</taxon>
        <taxon>Thermococcus</taxon>
    </lineage>
</organism>
<evidence type="ECO:0000256" key="1">
    <source>
        <dbReference type="ARBA" id="ARBA00004651"/>
    </source>
</evidence>
<gene>
    <name evidence="10" type="ORF">A3K92_05000</name>
</gene>
<dbReference type="Proteomes" id="UP000250134">
    <property type="component" value="Chromosome"/>
</dbReference>
<evidence type="ECO:0000256" key="5">
    <source>
        <dbReference type="ARBA" id="ARBA00022692"/>
    </source>
</evidence>